<keyword evidence="1" id="KW-0812">Transmembrane</keyword>
<feature type="transmembrane region" description="Helical" evidence="1">
    <location>
        <begin position="487"/>
        <end position="509"/>
    </location>
</feature>
<accession>A0A4U8UUG0</accession>
<dbReference type="EMBL" id="AZBU02000001">
    <property type="protein sequence ID" value="TMS35817.1"/>
    <property type="molecule type" value="Genomic_DNA"/>
</dbReference>
<dbReference type="AlphaFoldDB" id="A0A4U8UUG0"/>
<dbReference type="InterPro" id="IPR043076">
    <property type="entry name" value="Fusogen_EFF/AFF_dom3"/>
</dbReference>
<organism evidence="2 3">
    <name type="scientific">Steinernema carpocapsae</name>
    <name type="common">Entomopathogenic nematode</name>
    <dbReference type="NCBI Taxonomy" id="34508"/>
    <lineage>
        <taxon>Eukaryota</taxon>
        <taxon>Metazoa</taxon>
        <taxon>Ecdysozoa</taxon>
        <taxon>Nematoda</taxon>
        <taxon>Chromadorea</taxon>
        <taxon>Rhabditida</taxon>
        <taxon>Tylenchina</taxon>
        <taxon>Panagrolaimomorpha</taxon>
        <taxon>Strongyloidoidea</taxon>
        <taxon>Steinernematidae</taxon>
        <taxon>Steinernema</taxon>
    </lineage>
</organism>
<reference evidence="2 3" key="2">
    <citation type="journal article" date="2019" name="G3 (Bethesda)">
        <title>Hybrid Assembly of the Genome of the Entomopathogenic Nematode Steinernema carpocapsae Identifies the X-Chromosome.</title>
        <authorList>
            <person name="Serra L."/>
            <person name="Macchietto M."/>
            <person name="Macias-Munoz A."/>
            <person name="McGill C.J."/>
            <person name="Rodriguez I.M."/>
            <person name="Rodriguez B."/>
            <person name="Murad R."/>
            <person name="Mortazavi A."/>
        </authorList>
    </citation>
    <scope>NUCLEOTIDE SEQUENCE [LARGE SCALE GENOMIC DNA]</scope>
    <source>
        <strain evidence="2 3">ALL</strain>
    </source>
</reference>
<proteinExistence type="predicted"/>
<keyword evidence="1" id="KW-0472">Membrane</keyword>
<dbReference type="Pfam" id="PF14884">
    <property type="entry name" value="EFF-AFF"/>
    <property type="match status" value="2"/>
</dbReference>
<dbReference type="PANTHER" id="PTHR37415:SF1">
    <property type="entry name" value="CELL FUSION PROTEIN AFF-1"/>
    <property type="match status" value="1"/>
</dbReference>
<gene>
    <name evidence="2" type="ORF">L596_003132</name>
</gene>
<evidence type="ECO:0000313" key="3">
    <source>
        <dbReference type="Proteomes" id="UP000298663"/>
    </source>
</evidence>
<dbReference type="EMBL" id="CM016762">
    <property type="protein sequence ID" value="TMS35817.1"/>
    <property type="molecule type" value="Genomic_DNA"/>
</dbReference>
<dbReference type="Gene3D" id="2.60.40.3980">
    <property type="entry name" value="Cell-cell fusogen EFF/AFF, domain 3"/>
    <property type="match status" value="1"/>
</dbReference>
<sequence length="530" mass="60312">MVQLANTVAFDLGDFNELPHCTKNTVMEGEIRQMDDLGKRENVFSATQFQMGLHETACLSLKDNGTEAYILHTIQYLKLEQHYPITGAYRFAIPHLSSKCICDCAGGEQHCDITTYNYKNCSSGAICYRTYKPSQSSSGCFSNSKSEICCQVQIDPFKDWTFQALRLNQPDTFLVFRYRIYERVRQQWRLTTDRNIELRSQDRHRGRRKPPASAARAVTPDLRGGIPLNDVFESSLDKLGWMRWEEGRWDIRKGLMKITQAHHVNVEDCKGQKYTTTFNGEQMVVAGEEGDSENVDLGHQIQFDPWVQSVDVGSRVVKVEHAEGTNIMVALSTLSRPQIHHHSSQFSSFNGSLNLNRESNRFLNVTFQDAKGTMIGHIFSTEDRTHMDMVFSFQLDGPTTRTHEAAIPLPSSVNSSRYVCFHPASDVDGEKCKWLNYEAAPLPEYRFAHKWQTGQANCPGCNERGVDNFLENLDPRKWMDGFNSPTEILMCLFEISLSIVVCLSIVLIFTKCIIPLVRWTICIATPPSKK</sequence>
<keyword evidence="3" id="KW-1185">Reference proteome</keyword>
<dbReference type="InterPro" id="IPR029213">
    <property type="entry name" value="Fusogen_EFF/AFF"/>
</dbReference>
<keyword evidence="1" id="KW-1133">Transmembrane helix</keyword>
<name>A0A4U8UUG0_STECR</name>
<dbReference type="PANTHER" id="PTHR37415">
    <property type="entry name" value="EFF-1A"/>
    <property type="match status" value="1"/>
</dbReference>
<evidence type="ECO:0000256" key="1">
    <source>
        <dbReference type="SAM" id="Phobius"/>
    </source>
</evidence>
<dbReference type="OrthoDB" id="5916841at2759"/>
<dbReference type="Gene3D" id="2.60.98.60">
    <property type="entry name" value="Cell-cell fusogen EFF/AFF, domain 1"/>
    <property type="match status" value="2"/>
</dbReference>
<protein>
    <submittedName>
        <fullName evidence="2">Uncharacterized protein</fullName>
    </submittedName>
</protein>
<evidence type="ECO:0000313" key="2">
    <source>
        <dbReference type="EMBL" id="TMS35817.1"/>
    </source>
</evidence>
<comment type="caution">
    <text evidence="2">The sequence shown here is derived from an EMBL/GenBank/DDBJ whole genome shotgun (WGS) entry which is preliminary data.</text>
</comment>
<dbReference type="GO" id="GO:0000768">
    <property type="term" value="P:syncytium formation by plasma membrane fusion"/>
    <property type="evidence" value="ECO:0007669"/>
    <property type="project" value="TreeGrafter"/>
</dbReference>
<dbReference type="GO" id="GO:0044291">
    <property type="term" value="C:cell-cell contact zone"/>
    <property type="evidence" value="ECO:0007669"/>
    <property type="project" value="TreeGrafter"/>
</dbReference>
<dbReference type="Proteomes" id="UP000298663">
    <property type="component" value="Chromosome X"/>
</dbReference>
<reference evidence="2 3" key="1">
    <citation type="journal article" date="2015" name="Genome Biol.">
        <title>Comparative genomics of Steinernema reveals deeply conserved gene regulatory networks.</title>
        <authorList>
            <person name="Dillman A.R."/>
            <person name="Macchietto M."/>
            <person name="Porter C.F."/>
            <person name="Rogers A."/>
            <person name="Williams B."/>
            <person name="Antoshechkin I."/>
            <person name="Lee M.M."/>
            <person name="Goodwin Z."/>
            <person name="Lu X."/>
            <person name="Lewis E.E."/>
            <person name="Goodrich-Blair H."/>
            <person name="Stock S.P."/>
            <person name="Adams B.J."/>
            <person name="Sternberg P.W."/>
            <person name="Mortazavi A."/>
        </authorList>
    </citation>
    <scope>NUCLEOTIDE SEQUENCE [LARGE SCALE GENOMIC DNA]</scope>
    <source>
        <strain evidence="2 3">ALL</strain>
    </source>
</reference>